<reference evidence="1 2" key="1">
    <citation type="submission" date="2014-06" db="EMBL/GenBank/DDBJ databases">
        <title>Genome characterization of distinct group I Clostridium botulinum lineages.</title>
        <authorList>
            <person name="Giordani F."/>
            <person name="Anselmo A."/>
            <person name="Fillo S."/>
            <person name="Palozzi A.M."/>
            <person name="Fortunato A."/>
            <person name="Gentile B."/>
            <person name="Ciammaruconi A."/>
            <person name="Anniballi F."/>
            <person name="De Medici D."/>
            <person name="Lista F."/>
        </authorList>
    </citation>
    <scope>NUCLEOTIDE SEQUENCE [LARGE SCALE GENOMIC DNA]</scope>
    <source>
        <strain evidence="1 2">B2 450</strain>
    </source>
</reference>
<dbReference type="Proteomes" id="UP000032250">
    <property type="component" value="Unassembled WGS sequence"/>
</dbReference>
<dbReference type="PATRIC" id="fig|1379739.3.peg.3375"/>
<dbReference type="RefSeq" id="WP_043032263.1">
    <property type="nucleotide sequence ID" value="NZ_JXSU01000007.1"/>
</dbReference>
<sequence length="277" mass="32371">MFLNNTNRNSEKDNIKIIQIDNTRVVKNIVHMPELLMLTNDDNKRKRVVYIYNKNLYNKIIQSDSTRIVKSTVQMPAPFLLDNEDRKRERSVYIYNKNLYSIKNFLNKATCYVNNNDKGMLFFKKLNIKYVEVSTYVHKNVNKEVVIKNNNIMIKNINNKIVAKDNNIVIKSSDIMIKYYVPYSGNILKCNEEKTNAEGKIKDFRIVAQKYSYIEYHLGFDKNIIEDIKGLPQGMIFDKKCLKGTPMISGDYLINIKLNNGTIVKGILKVPRLPRQL</sequence>
<gene>
    <name evidence="1" type="ORF">N495_14900</name>
</gene>
<dbReference type="HOGENOM" id="CLU_893428_0_0_9"/>
<protein>
    <submittedName>
        <fullName evidence="1">Uncharacterized protein</fullName>
    </submittedName>
</protein>
<evidence type="ECO:0000313" key="2">
    <source>
        <dbReference type="Proteomes" id="UP000032250"/>
    </source>
</evidence>
<name>A0A0D1A1T2_CLOBO</name>
<evidence type="ECO:0000313" key="1">
    <source>
        <dbReference type="EMBL" id="KIS24803.1"/>
    </source>
</evidence>
<organism evidence="1 2">
    <name type="scientific">Clostridium botulinum B2 450</name>
    <dbReference type="NCBI Taxonomy" id="1379739"/>
    <lineage>
        <taxon>Bacteria</taxon>
        <taxon>Bacillati</taxon>
        <taxon>Bacillota</taxon>
        <taxon>Clostridia</taxon>
        <taxon>Eubacteriales</taxon>
        <taxon>Clostridiaceae</taxon>
        <taxon>Clostridium</taxon>
    </lineage>
</organism>
<dbReference type="OrthoDB" id="9894103at2"/>
<proteinExistence type="predicted"/>
<dbReference type="EMBL" id="JXSU01000007">
    <property type="protein sequence ID" value="KIS24803.1"/>
    <property type="molecule type" value="Genomic_DNA"/>
</dbReference>
<accession>A0A0D1A1T2</accession>
<dbReference type="AlphaFoldDB" id="A0A0D1A1T2"/>
<comment type="caution">
    <text evidence="1">The sequence shown here is derived from an EMBL/GenBank/DDBJ whole genome shotgun (WGS) entry which is preliminary data.</text>
</comment>